<feature type="signal peptide" evidence="2">
    <location>
        <begin position="1"/>
        <end position="21"/>
    </location>
</feature>
<evidence type="ECO:0000256" key="2">
    <source>
        <dbReference type="SAM" id="SignalP"/>
    </source>
</evidence>
<gene>
    <name evidence="3" type="ORF">GJ700_05940</name>
</gene>
<feature type="chain" id="PRO_5030601622" evidence="2">
    <location>
        <begin position="22"/>
        <end position="223"/>
    </location>
</feature>
<keyword evidence="2" id="KW-0732">Signal</keyword>
<dbReference type="GO" id="GO:0055085">
    <property type="term" value="P:transmembrane transport"/>
    <property type="evidence" value="ECO:0007669"/>
    <property type="project" value="TreeGrafter"/>
</dbReference>
<evidence type="ECO:0000313" key="3">
    <source>
        <dbReference type="EMBL" id="MRV71260.1"/>
    </source>
</evidence>
<comment type="caution">
    <text evidence="3">The sequence shown here is derived from an EMBL/GenBank/DDBJ whole genome shotgun (WGS) entry which is preliminary data.</text>
</comment>
<dbReference type="PANTHER" id="PTHR36920:SF1">
    <property type="entry name" value="OUTER MEMBRANE PROTEIN W"/>
    <property type="match status" value="1"/>
</dbReference>
<protein>
    <submittedName>
        <fullName evidence="3">Outer membrane beta-barrel protein</fullName>
    </submittedName>
</protein>
<dbReference type="GO" id="GO:0009279">
    <property type="term" value="C:cell outer membrane"/>
    <property type="evidence" value="ECO:0007669"/>
    <property type="project" value="UniProtKB-SubCell"/>
</dbReference>
<name>A0A7X2IK14_9BURK</name>
<proteinExistence type="predicted"/>
<comment type="subcellular location">
    <subcellularLocation>
        <location evidence="1">Cell outer membrane</location>
    </subcellularLocation>
</comment>
<sequence>MNIRLLASMSVLALASGGVLAQDTTIGLGAAHIFVNAKSPNLSSNGPAFLTPQPAGIDVKDATTVLITVTRRLDDHWYGELALGVPPRQEVIGAGTLAPFGVIAKVKQAAPTAFLNYRFGAAGSALRPFVGVGLNYTRFYDAASTTSGSLASGGPTKIQLSKSTGLAAQAGVNYQFDKTWSLCLSVIAADVESDMTATTGSIERKTHIKFNPRVLGVAVGYSF</sequence>
<reference evidence="3 4" key="1">
    <citation type="submission" date="2019-11" db="EMBL/GenBank/DDBJ databases">
        <title>Novel species isolated from a subtropical stream in China.</title>
        <authorList>
            <person name="Lu H."/>
        </authorList>
    </citation>
    <scope>NUCLEOTIDE SEQUENCE [LARGE SCALE GENOMIC DNA]</scope>
    <source>
        <strain evidence="3 4">FT92W</strain>
    </source>
</reference>
<dbReference type="InterPro" id="IPR005618">
    <property type="entry name" value="OMPW"/>
</dbReference>
<organism evidence="3 4">
    <name type="scientific">Pseudoduganella rivuli</name>
    <dbReference type="NCBI Taxonomy" id="2666085"/>
    <lineage>
        <taxon>Bacteria</taxon>
        <taxon>Pseudomonadati</taxon>
        <taxon>Pseudomonadota</taxon>
        <taxon>Betaproteobacteria</taxon>
        <taxon>Burkholderiales</taxon>
        <taxon>Oxalobacteraceae</taxon>
        <taxon>Telluria group</taxon>
        <taxon>Pseudoduganella</taxon>
    </lineage>
</organism>
<evidence type="ECO:0000256" key="1">
    <source>
        <dbReference type="ARBA" id="ARBA00004442"/>
    </source>
</evidence>
<dbReference type="PANTHER" id="PTHR36920">
    <property type="match status" value="1"/>
</dbReference>
<accession>A0A7X2IK14</accession>
<dbReference type="EMBL" id="WKJJ01000003">
    <property type="protein sequence ID" value="MRV71260.1"/>
    <property type="molecule type" value="Genomic_DNA"/>
</dbReference>
<dbReference type="Proteomes" id="UP000446768">
    <property type="component" value="Unassembled WGS sequence"/>
</dbReference>
<dbReference type="AlphaFoldDB" id="A0A7X2IK14"/>
<keyword evidence="4" id="KW-1185">Reference proteome</keyword>
<dbReference type="Gene3D" id="2.40.160.20">
    <property type="match status" value="1"/>
</dbReference>
<evidence type="ECO:0000313" key="4">
    <source>
        <dbReference type="Proteomes" id="UP000446768"/>
    </source>
</evidence>
<dbReference type="RefSeq" id="WP_154371739.1">
    <property type="nucleotide sequence ID" value="NZ_WKJJ01000003.1"/>
</dbReference>
<dbReference type="SUPFAM" id="SSF56925">
    <property type="entry name" value="OMPA-like"/>
    <property type="match status" value="1"/>
</dbReference>
<dbReference type="Pfam" id="PF03922">
    <property type="entry name" value="OmpW"/>
    <property type="match status" value="1"/>
</dbReference>
<dbReference type="InterPro" id="IPR011250">
    <property type="entry name" value="OMP/PagP_B-barrel"/>
</dbReference>